<feature type="transmembrane region" description="Helical" evidence="3">
    <location>
        <begin position="246"/>
        <end position="266"/>
    </location>
</feature>
<feature type="domain" description="OmpA-like" evidence="4">
    <location>
        <begin position="332"/>
        <end position="452"/>
    </location>
</feature>
<sequence length="459" mass="50772">MTGNPFLEPDDNEQTIIRPLPGGRPPQPEKTEPEQPLSPAQQQINVQPANALRFEDIQHSSQSIIVAAAAGCLSFLSRIHNTYTAPDPTQLRQNAIAALKQFEQVLRDNNVPMDEIRPAHYALCASMDDVVHSTPWGSQGIWSAASLVSTFHQEVQSGERFFDVLVRISRSPGRMLGVLELMYLCICLGMQGRYRLSPRGPADLDRIREEIFILIMRNRPAVERELSPHWQGVSAPYRPQRFGVPVWLAAVAGLTLISFIYVWVTLGAARLSSNLFASALSIPPGQQPQIARVAPVEDLPPPPEPVHGERERLETFLAPEVQQKLVSIEGTDAVPVIRIMGKGMFLSGTEQLDRNTLPLLHRIGLALATEKGWAEIIGYTDSRPIHTIRFPSNLELSRARAETAATFIRETGGTGMPLHIQGAGASNPIASNDTPQGQQMNRRIEIVLHRQTPDQDKQP</sequence>
<gene>
    <name evidence="5" type="primary">icmH</name>
    <name evidence="5" type="ORF">OQ497_04495</name>
</gene>
<accession>A0ABT3QD53</accession>
<keyword evidence="3" id="KW-0812">Transmembrane</keyword>
<protein>
    <submittedName>
        <fullName evidence="5">Type IVB secretion system protein IcmH/DotU</fullName>
    </submittedName>
</protein>
<comment type="caution">
    <text evidence="5">The sequence shown here is derived from an EMBL/GenBank/DDBJ whole genome shotgun (WGS) entry which is preliminary data.</text>
</comment>
<reference evidence="5 6" key="1">
    <citation type="submission" date="2022-11" db="EMBL/GenBank/DDBJ databases">
        <title>Genome sequencing of Acetobacter type strain.</title>
        <authorList>
            <person name="Heo J."/>
            <person name="Lee D."/>
            <person name="Han B.-H."/>
            <person name="Hong S.-B."/>
            <person name="Kwon S.-W."/>
        </authorList>
    </citation>
    <scope>NUCLEOTIDE SEQUENCE [LARGE SCALE GENOMIC DNA]</scope>
    <source>
        <strain evidence="5 6">KACC 21253</strain>
    </source>
</reference>
<dbReference type="InterPro" id="IPR036737">
    <property type="entry name" value="OmpA-like_sf"/>
</dbReference>
<proteinExistence type="predicted"/>
<dbReference type="EMBL" id="JAPIUZ010000001">
    <property type="protein sequence ID" value="MCX2563223.1"/>
    <property type="molecule type" value="Genomic_DNA"/>
</dbReference>
<keyword evidence="3" id="KW-1133">Transmembrane helix</keyword>
<dbReference type="SUPFAM" id="SSF103088">
    <property type="entry name" value="OmpA-like"/>
    <property type="match status" value="1"/>
</dbReference>
<evidence type="ECO:0000256" key="1">
    <source>
        <dbReference type="PROSITE-ProRule" id="PRU00473"/>
    </source>
</evidence>
<dbReference type="InterPro" id="IPR006665">
    <property type="entry name" value="OmpA-like"/>
</dbReference>
<dbReference type="Proteomes" id="UP001301152">
    <property type="component" value="Unassembled WGS sequence"/>
</dbReference>
<evidence type="ECO:0000256" key="3">
    <source>
        <dbReference type="SAM" id="Phobius"/>
    </source>
</evidence>
<evidence type="ECO:0000313" key="5">
    <source>
        <dbReference type="EMBL" id="MCX2563223.1"/>
    </source>
</evidence>
<feature type="region of interest" description="Disordered" evidence="2">
    <location>
        <begin position="1"/>
        <end position="40"/>
    </location>
</feature>
<dbReference type="PROSITE" id="PS51123">
    <property type="entry name" value="OMPA_2"/>
    <property type="match status" value="1"/>
</dbReference>
<dbReference type="PANTHER" id="PTHR38033:SF1">
    <property type="entry name" value="DOTU FAMILY TYPE IV_VI SECRETION SYSTEM PROTEIN"/>
    <property type="match status" value="1"/>
</dbReference>
<keyword evidence="1 3" id="KW-0472">Membrane</keyword>
<keyword evidence="6" id="KW-1185">Reference proteome</keyword>
<dbReference type="Gene3D" id="1.25.40.590">
    <property type="entry name" value="Type IV / VI secretion system, DotU"/>
    <property type="match status" value="1"/>
</dbReference>
<dbReference type="NCBIfam" id="NF038228">
    <property type="entry name" value="IcmH_DotU_IVB"/>
    <property type="match status" value="1"/>
</dbReference>
<name>A0ABT3QD53_9PROT</name>
<evidence type="ECO:0000256" key="2">
    <source>
        <dbReference type="SAM" id="MobiDB-lite"/>
    </source>
</evidence>
<dbReference type="CDD" id="cd07185">
    <property type="entry name" value="OmpA_C-like"/>
    <property type="match status" value="1"/>
</dbReference>
<dbReference type="PANTHER" id="PTHR38033">
    <property type="entry name" value="MEMBRANE PROTEIN-RELATED"/>
    <property type="match status" value="1"/>
</dbReference>
<evidence type="ECO:0000313" key="6">
    <source>
        <dbReference type="Proteomes" id="UP001301152"/>
    </source>
</evidence>
<dbReference type="Gene3D" id="3.30.1330.60">
    <property type="entry name" value="OmpA-like domain"/>
    <property type="match status" value="1"/>
</dbReference>
<dbReference type="InterPro" id="IPR038522">
    <property type="entry name" value="T4/T6SS_DotU_sf"/>
</dbReference>
<organism evidence="5 6">
    <name type="scientific">Acetobacter thailandicus</name>
    <dbReference type="NCBI Taxonomy" id="1502842"/>
    <lineage>
        <taxon>Bacteria</taxon>
        <taxon>Pseudomonadati</taxon>
        <taxon>Pseudomonadota</taxon>
        <taxon>Alphaproteobacteria</taxon>
        <taxon>Acetobacterales</taxon>
        <taxon>Acetobacteraceae</taxon>
        <taxon>Acetobacter</taxon>
    </lineage>
</organism>
<dbReference type="Pfam" id="PF00691">
    <property type="entry name" value="OmpA"/>
    <property type="match status" value="1"/>
</dbReference>
<evidence type="ECO:0000259" key="4">
    <source>
        <dbReference type="PROSITE" id="PS51123"/>
    </source>
</evidence>
<dbReference type="InterPro" id="IPR017732">
    <property type="entry name" value="T4/T6SS_DotU"/>
</dbReference>
<dbReference type="RefSeq" id="WP_173558999.1">
    <property type="nucleotide sequence ID" value="NZ_JAERKX010000004.1"/>
</dbReference>
<dbReference type="Pfam" id="PF09850">
    <property type="entry name" value="DotU"/>
    <property type="match status" value="1"/>
</dbReference>
<dbReference type="NCBIfam" id="TIGR03349">
    <property type="entry name" value="IV_VI_DotU"/>
    <property type="match status" value="1"/>
</dbReference>